<organism evidence="1 2">
    <name type="scientific">Russula earlei</name>
    <dbReference type="NCBI Taxonomy" id="71964"/>
    <lineage>
        <taxon>Eukaryota</taxon>
        <taxon>Fungi</taxon>
        <taxon>Dikarya</taxon>
        <taxon>Basidiomycota</taxon>
        <taxon>Agaricomycotina</taxon>
        <taxon>Agaricomycetes</taxon>
        <taxon>Russulales</taxon>
        <taxon>Russulaceae</taxon>
        <taxon>Russula</taxon>
    </lineage>
</organism>
<evidence type="ECO:0000313" key="1">
    <source>
        <dbReference type="EMBL" id="KAI9507716.1"/>
    </source>
</evidence>
<keyword evidence="2" id="KW-1185">Reference proteome</keyword>
<accession>A0ACC0U7T3</accession>
<proteinExistence type="predicted"/>
<sequence>MSSTTVVSAFQKLLPKNLPPGLSTRPANLYQVLARYGADGVGQRVHQTRWTSKGISDCYWVVTRTSLKKGGNHGKAWGCLVWRGKEVSPREERIRGSLKYSWKNGVSGSPTTRTSNLPIIS</sequence>
<reference evidence="1" key="1">
    <citation type="submission" date="2021-03" db="EMBL/GenBank/DDBJ databases">
        <title>Evolutionary priming and transition to the ectomycorrhizal habit in an iconic lineage of mushroom-forming fungi: is preadaptation a requirement?</title>
        <authorList>
            <consortium name="DOE Joint Genome Institute"/>
            <person name="Looney B.P."/>
            <person name="Miyauchi S."/>
            <person name="Morin E."/>
            <person name="Drula E."/>
            <person name="Courty P.E."/>
            <person name="Chicoki N."/>
            <person name="Fauchery L."/>
            <person name="Kohler A."/>
            <person name="Kuo A."/>
            <person name="LaButti K."/>
            <person name="Pangilinan J."/>
            <person name="Lipzen A."/>
            <person name="Riley R."/>
            <person name="Andreopoulos W."/>
            <person name="He G."/>
            <person name="Johnson J."/>
            <person name="Barry K.W."/>
            <person name="Grigoriev I.V."/>
            <person name="Nagy L."/>
            <person name="Hibbett D."/>
            <person name="Henrissat B."/>
            <person name="Matheny P.B."/>
            <person name="Labbe J."/>
            <person name="Martin A.F."/>
        </authorList>
    </citation>
    <scope>NUCLEOTIDE SEQUENCE</scope>
    <source>
        <strain evidence="1">BPL698</strain>
    </source>
</reference>
<evidence type="ECO:0000313" key="2">
    <source>
        <dbReference type="Proteomes" id="UP001207468"/>
    </source>
</evidence>
<name>A0ACC0U7T3_9AGAM</name>
<protein>
    <submittedName>
        <fullName evidence="1">Uncharacterized protein</fullName>
    </submittedName>
</protein>
<dbReference type="EMBL" id="JAGFNK010000114">
    <property type="protein sequence ID" value="KAI9507716.1"/>
    <property type="molecule type" value="Genomic_DNA"/>
</dbReference>
<gene>
    <name evidence="1" type="ORF">F5148DRAFT_981019</name>
</gene>
<dbReference type="Proteomes" id="UP001207468">
    <property type="component" value="Unassembled WGS sequence"/>
</dbReference>
<comment type="caution">
    <text evidence="1">The sequence shown here is derived from an EMBL/GenBank/DDBJ whole genome shotgun (WGS) entry which is preliminary data.</text>
</comment>